<keyword evidence="2" id="KW-1185">Reference proteome</keyword>
<dbReference type="Pfam" id="PF07542">
    <property type="entry name" value="ATP12"/>
    <property type="match status" value="1"/>
</dbReference>
<dbReference type="Gene3D" id="1.10.3580.10">
    <property type="entry name" value="ATP12 ATPase"/>
    <property type="match status" value="1"/>
</dbReference>
<gene>
    <name evidence="1" type="ORF">EG68_08503</name>
</gene>
<dbReference type="SUPFAM" id="SSF160909">
    <property type="entry name" value="ATP12-like"/>
    <property type="match status" value="1"/>
</dbReference>
<reference evidence="1" key="1">
    <citation type="submission" date="2019-07" db="EMBL/GenBank/DDBJ databases">
        <title>Annotation for the trematode Paragonimus miyazaki's.</title>
        <authorList>
            <person name="Choi Y.-J."/>
        </authorList>
    </citation>
    <scope>NUCLEOTIDE SEQUENCE</scope>
    <source>
        <strain evidence="1">Japan</strain>
    </source>
</reference>
<evidence type="ECO:0000313" key="1">
    <source>
        <dbReference type="EMBL" id="KAF7252209.1"/>
    </source>
</evidence>
<name>A0A8S9YIF1_9TREM</name>
<dbReference type="EMBL" id="JTDE01004926">
    <property type="protein sequence ID" value="KAF7252209.1"/>
    <property type="molecule type" value="Genomic_DNA"/>
</dbReference>
<accession>A0A8S9YIF1</accession>
<evidence type="ECO:0008006" key="3">
    <source>
        <dbReference type="Google" id="ProtNLM"/>
    </source>
</evidence>
<dbReference type="Proteomes" id="UP000822476">
    <property type="component" value="Unassembled WGS sequence"/>
</dbReference>
<dbReference type="InterPro" id="IPR023335">
    <property type="entry name" value="ATP12_ortho_dom_sf"/>
</dbReference>
<sequence>MYDLILSPKRLSVGQPTRHYCGVSQRHTTSLKRERSPVYEIQLDQRKLRTPGALAHEWDSQKNTIQRHCMHLTTLCNRVLDWQGELEPPSIVEGIMQFADTDTICFRCQEPEELVKLQRDSWDPILQWIVERYSLHPMLTNSLVSPVTMSQTDRNVLTRHFLSYNRWGLVGLQACAENLKSVFLTLAAVDGFCSAGRAVELSLLEQMFQIHRWGEVPSYHDVEMAELKARVSAAVFLVLVSHHQKHSKNKMIMKNVKRFAGYDA</sequence>
<dbReference type="PANTHER" id="PTHR21013:SF10">
    <property type="entry name" value="ATP SYNTHASE MITOCHONDRIAL F1 COMPLEX ASSEMBLY FACTOR 2"/>
    <property type="match status" value="1"/>
</dbReference>
<dbReference type="OrthoDB" id="5673at2759"/>
<dbReference type="GO" id="GO:0033615">
    <property type="term" value="P:mitochondrial proton-transporting ATP synthase complex assembly"/>
    <property type="evidence" value="ECO:0007669"/>
    <property type="project" value="TreeGrafter"/>
</dbReference>
<dbReference type="AlphaFoldDB" id="A0A8S9YIF1"/>
<protein>
    <recommendedName>
        <fullName evidence="3">ATP synthase mitochondrial F1 complex assembly factor 2</fullName>
    </recommendedName>
</protein>
<organism evidence="1 2">
    <name type="scientific">Paragonimus skrjabini miyazakii</name>
    <dbReference type="NCBI Taxonomy" id="59628"/>
    <lineage>
        <taxon>Eukaryota</taxon>
        <taxon>Metazoa</taxon>
        <taxon>Spiralia</taxon>
        <taxon>Lophotrochozoa</taxon>
        <taxon>Platyhelminthes</taxon>
        <taxon>Trematoda</taxon>
        <taxon>Digenea</taxon>
        <taxon>Plagiorchiida</taxon>
        <taxon>Troglotremata</taxon>
        <taxon>Troglotrematidae</taxon>
        <taxon>Paragonimus</taxon>
    </lineage>
</organism>
<comment type="caution">
    <text evidence="1">The sequence shown here is derived from an EMBL/GenBank/DDBJ whole genome shotgun (WGS) entry which is preliminary data.</text>
</comment>
<evidence type="ECO:0000313" key="2">
    <source>
        <dbReference type="Proteomes" id="UP000822476"/>
    </source>
</evidence>
<proteinExistence type="predicted"/>
<dbReference type="GO" id="GO:0005739">
    <property type="term" value="C:mitochondrion"/>
    <property type="evidence" value="ECO:0007669"/>
    <property type="project" value="TreeGrafter"/>
</dbReference>
<dbReference type="PANTHER" id="PTHR21013">
    <property type="entry name" value="ATP SYNTHASE MITOCHONDRIAL F1 COMPLEX ASSEMBLY FACTOR 2/ATP12 PROTEIN, MITOCHONDRIAL PRECURSOR"/>
    <property type="match status" value="1"/>
</dbReference>
<dbReference type="InterPro" id="IPR011419">
    <property type="entry name" value="ATP12_ATP_synth-F1-assembly"/>
</dbReference>